<dbReference type="EMBL" id="FUYB01000005">
    <property type="protein sequence ID" value="SKA75380.1"/>
    <property type="molecule type" value="Genomic_DNA"/>
</dbReference>
<evidence type="ECO:0000256" key="1">
    <source>
        <dbReference type="SAM" id="Phobius"/>
    </source>
</evidence>
<dbReference type="RefSeq" id="WP_078921991.1">
    <property type="nucleotide sequence ID" value="NZ_FUYB01000005.1"/>
</dbReference>
<evidence type="ECO:0000313" key="3">
    <source>
        <dbReference type="Proteomes" id="UP000190460"/>
    </source>
</evidence>
<keyword evidence="3" id="KW-1185">Reference proteome</keyword>
<dbReference type="STRING" id="92487.SAMN02745130_01519"/>
<feature type="transmembrane region" description="Helical" evidence="1">
    <location>
        <begin position="119"/>
        <end position="140"/>
    </location>
</feature>
<proteinExistence type="predicted"/>
<feature type="transmembrane region" description="Helical" evidence="1">
    <location>
        <begin position="12"/>
        <end position="34"/>
    </location>
</feature>
<accession>A0A1T4WDL8</accession>
<organism evidence="2 3">
    <name type="scientific">Thiothrix eikelboomii</name>
    <dbReference type="NCBI Taxonomy" id="92487"/>
    <lineage>
        <taxon>Bacteria</taxon>
        <taxon>Pseudomonadati</taxon>
        <taxon>Pseudomonadota</taxon>
        <taxon>Gammaproteobacteria</taxon>
        <taxon>Thiotrichales</taxon>
        <taxon>Thiotrichaceae</taxon>
        <taxon>Thiothrix</taxon>
    </lineage>
</organism>
<dbReference type="AlphaFoldDB" id="A0A1T4WDL8"/>
<protein>
    <submittedName>
        <fullName evidence="2">Uncharacterized protein</fullName>
    </submittedName>
</protein>
<feature type="transmembrane region" description="Helical" evidence="1">
    <location>
        <begin position="46"/>
        <end position="63"/>
    </location>
</feature>
<keyword evidence="1" id="KW-0812">Transmembrane</keyword>
<sequence>MQTASNAQHPPYYLVLCLLILIPVYVLAGSIWRLKDSASALANYETLYALVHAAFMLLSLMVFKRILLQGQTWKVLLLGTLMGVLATYVALPLSTLLALDDGASRIANGYRAFGWVEVTAVNGLFAFYSYAWLLGASLFISIKWLMKVTANFQ</sequence>
<feature type="transmembrane region" description="Helical" evidence="1">
    <location>
        <begin position="75"/>
        <end position="99"/>
    </location>
</feature>
<dbReference type="Proteomes" id="UP000190460">
    <property type="component" value="Unassembled WGS sequence"/>
</dbReference>
<keyword evidence="1" id="KW-1133">Transmembrane helix</keyword>
<gene>
    <name evidence="2" type="ORF">SAMN02745130_01519</name>
</gene>
<evidence type="ECO:0000313" key="2">
    <source>
        <dbReference type="EMBL" id="SKA75380.1"/>
    </source>
</evidence>
<keyword evidence="1" id="KW-0472">Membrane</keyword>
<name>A0A1T4WDL8_9GAMM</name>
<reference evidence="2 3" key="1">
    <citation type="submission" date="2017-02" db="EMBL/GenBank/DDBJ databases">
        <authorList>
            <person name="Peterson S.W."/>
        </authorList>
    </citation>
    <scope>NUCLEOTIDE SEQUENCE [LARGE SCALE GENOMIC DNA]</scope>
    <source>
        <strain evidence="2 3">ATCC 49788</strain>
    </source>
</reference>